<gene>
    <name evidence="1" type="ORF">RCL2_000962700</name>
</gene>
<name>A0A8H3L850_9GLOM</name>
<organism evidence="1 2">
    <name type="scientific">Rhizophagus clarus</name>
    <dbReference type="NCBI Taxonomy" id="94130"/>
    <lineage>
        <taxon>Eukaryota</taxon>
        <taxon>Fungi</taxon>
        <taxon>Fungi incertae sedis</taxon>
        <taxon>Mucoromycota</taxon>
        <taxon>Glomeromycotina</taxon>
        <taxon>Glomeromycetes</taxon>
        <taxon>Glomerales</taxon>
        <taxon>Glomeraceae</taxon>
        <taxon>Rhizophagus</taxon>
    </lineage>
</organism>
<dbReference type="AlphaFoldDB" id="A0A8H3L850"/>
<evidence type="ECO:0000313" key="2">
    <source>
        <dbReference type="Proteomes" id="UP000615446"/>
    </source>
</evidence>
<comment type="caution">
    <text evidence="1">The sequence shown here is derived from an EMBL/GenBank/DDBJ whole genome shotgun (WGS) entry which is preliminary data.</text>
</comment>
<proteinExistence type="predicted"/>
<dbReference type="Proteomes" id="UP000615446">
    <property type="component" value="Unassembled WGS sequence"/>
</dbReference>
<sequence>MVVNGTGKNELIQGLRLLHTKVLHSISDIAFNKILDNVNSNLTIYKLKKKINSIIPFEPHRYDTCKNSCIAFTSSYENLASCPICAENRFDDNGKPVNTTFFFGEEEIYADIFDGLLYKDLLQRDFFKDDRDIALSGTCDGYQIFEQRTDDC</sequence>
<dbReference type="EMBL" id="BLAL01000060">
    <property type="protein sequence ID" value="GES82419.1"/>
    <property type="molecule type" value="Genomic_DNA"/>
</dbReference>
<dbReference type="OrthoDB" id="2425457at2759"/>
<protein>
    <submittedName>
        <fullName evidence="1">Transposase domain-containing protein</fullName>
    </submittedName>
</protein>
<accession>A0A8H3L850</accession>
<evidence type="ECO:0000313" key="1">
    <source>
        <dbReference type="EMBL" id="GES82419.1"/>
    </source>
</evidence>
<reference evidence="1" key="1">
    <citation type="submission" date="2019-10" db="EMBL/GenBank/DDBJ databases">
        <title>Conservation and host-specific expression of non-tandemly repeated heterogenous ribosome RNA gene in arbuscular mycorrhizal fungi.</title>
        <authorList>
            <person name="Maeda T."/>
            <person name="Kobayashi Y."/>
            <person name="Nakagawa T."/>
            <person name="Ezawa T."/>
            <person name="Yamaguchi K."/>
            <person name="Bino T."/>
            <person name="Nishimoto Y."/>
            <person name="Shigenobu S."/>
            <person name="Kawaguchi M."/>
        </authorList>
    </citation>
    <scope>NUCLEOTIDE SEQUENCE</scope>
    <source>
        <strain evidence="1">HR1</strain>
    </source>
</reference>